<gene>
    <name evidence="2" type="ORF">NTH_02812</name>
</gene>
<dbReference type="Proteomes" id="UP001342418">
    <property type="component" value="Chromosome"/>
</dbReference>
<name>A0ABY5MLM2_9HYPH</name>
<organism evidence="2 3">
    <name type="scientific">Nitratireductor thuwali</name>
    <dbReference type="NCBI Taxonomy" id="2267699"/>
    <lineage>
        <taxon>Bacteria</taxon>
        <taxon>Pseudomonadati</taxon>
        <taxon>Pseudomonadota</taxon>
        <taxon>Alphaproteobacteria</taxon>
        <taxon>Hyphomicrobiales</taxon>
        <taxon>Phyllobacteriaceae</taxon>
        <taxon>Nitratireductor</taxon>
    </lineage>
</organism>
<accession>A0ABY5MLM2</accession>
<keyword evidence="3" id="KW-1185">Reference proteome</keyword>
<sequence>MRINCDGLNGRTRPTVPHRSSYGAGRRRPLLGRQRQVALGSSGLRRASLPEAAGAAAGAGRMVGRDHLMVTFGFCGAARTRRNARTPRILLLVGRLNWTNTESLLIYPVAGLARFDKKRPSSLADVERRGATVGDGCARMRIPASGQAQEHLEAAGRSQRRACWYTIAHGGRSLGIQRYRVSWRCSADRLKTARGECVR</sequence>
<feature type="region of interest" description="Disordered" evidence="1">
    <location>
        <begin position="1"/>
        <end position="27"/>
    </location>
</feature>
<protein>
    <submittedName>
        <fullName evidence="2">Uncharacterized protein</fullName>
    </submittedName>
</protein>
<evidence type="ECO:0000313" key="2">
    <source>
        <dbReference type="EMBL" id="UUP18332.1"/>
    </source>
</evidence>
<dbReference type="EMBL" id="CP030941">
    <property type="protein sequence ID" value="UUP18332.1"/>
    <property type="molecule type" value="Genomic_DNA"/>
</dbReference>
<evidence type="ECO:0000256" key="1">
    <source>
        <dbReference type="SAM" id="MobiDB-lite"/>
    </source>
</evidence>
<proteinExistence type="predicted"/>
<reference evidence="2 3" key="1">
    <citation type="submission" date="2018-07" db="EMBL/GenBank/DDBJ databases">
        <title>Genome sequence of Nitratireductor thuwali#1536.</title>
        <authorList>
            <person name="Michoud G."/>
            <person name="Merlino G."/>
            <person name="Sefrji F.O."/>
            <person name="Daffonchio D."/>
        </authorList>
    </citation>
    <scope>NUCLEOTIDE SEQUENCE [LARGE SCALE GENOMIC DNA]</scope>
    <source>
        <strain evidence="3">Nit1536</strain>
    </source>
</reference>
<evidence type="ECO:0000313" key="3">
    <source>
        <dbReference type="Proteomes" id="UP001342418"/>
    </source>
</evidence>